<dbReference type="Proteomes" id="UP000238358">
    <property type="component" value="Chromosome"/>
</dbReference>
<dbReference type="Pfam" id="PF25944">
    <property type="entry name" value="Beta-barrel_RND"/>
    <property type="match status" value="1"/>
</dbReference>
<evidence type="ECO:0000256" key="2">
    <source>
        <dbReference type="ARBA" id="ARBA00009477"/>
    </source>
</evidence>
<dbReference type="InterPro" id="IPR058637">
    <property type="entry name" value="YknX-like_C"/>
</dbReference>
<accession>A0A269TF56</accession>
<organism evidence="6 7">
    <name type="scientific">Megasphaera elsdenii</name>
    <dbReference type="NCBI Taxonomy" id="907"/>
    <lineage>
        <taxon>Bacteria</taxon>
        <taxon>Bacillati</taxon>
        <taxon>Bacillota</taxon>
        <taxon>Negativicutes</taxon>
        <taxon>Veillonellales</taxon>
        <taxon>Veillonellaceae</taxon>
        <taxon>Megasphaera</taxon>
    </lineage>
</organism>
<dbReference type="PROSITE" id="PS51257">
    <property type="entry name" value="PROKAR_LIPOPROTEIN"/>
    <property type="match status" value="1"/>
</dbReference>
<dbReference type="Gene3D" id="2.40.50.100">
    <property type="match status" value="1"/>
</dbReference>
<protein>
    <submittedName>
        <fullName evidence="6">Efflux RND transporter periplasmic adaptor subunit</fullName>
    </submittedName>
</protein>
<evidence type="ECO:0000259" key="3">
    <source>
        <dbReference type="Pfam" id="PF25917"/>
    </source>
</evidence>
<dbReference type="Gene3D" id="2.40.30.170">
    <property type="match status" value="1"/>
</dbReference>
<dbReference type="RefSeq" id="WP_014015442.1">
    <property type="nucleotide sequence ID" value="NZ_AP031433.1"/>
</dbReference>
<evidence type="ECO:0000313" key="6">
    <source>
        <dbReference type="EMBL" id="AVO26977.1"/>
    </source>
</evidence>
<dbReference type="SUPFAM" id="SSF111369">
    <property type="entry name" value="HlyD-like secretion proteins"/>
    <property type="match status" value="1"/>
</dbReference>
<comment type="subcellular location">
    <subcellularLocation>
        <location evidence="1">Cell membrane</location>
    </subcellularLocation>
</comment>
<sequence>MKLKKWAVLACTAALAVSVLSGCGNSVSTKTETVSKSDHPVALTLDANITALHMTNIVPKLSGKLVSTPLAVGQEVKAGDVVVQVDSAPYQQSVSQAESQLVAASSAATPTYKTVTVPAASSGGGGGGDNSGHRAELKAWYNMGALSKVEYNQMMADAGGSSGSSQGETTQTVQVQEAPAVDHEKIAQLQQAVQAARDMLGNTTIYSPIDGRVTAVSDNPSVAVAGNVLATIQQMSPLVATFAIPEMYIDALQDAKKDGSLQVSIIAASGETETGELTYLATTKDPSTGSYMAKVTFNNAKNLFVPGEFYHVRIATPKEVSQITVPKTAVRTKDSGDFVYIVNDSGLADARSVLTGDEEDGRVVILDGLDEGDVVVADPPDSLEIGMKVKS</sequence>
<reference evidence="6 7" key="1">
    <citation type="journal article" date="2018" name="Genome Announc.">
        <title>Complete genomes of two Megasphaera elsdenii strains, NCIMB 702410 and ATCC 25940.</title>
        <authorList>
            <person name="Hatmaker E.A."/>
            <person name="O'Dell K."/>
            <person name="Riley L.A."/>
            <person name="Klingeman D.M."/>
            <person name="Guss A.M."/>
        </authorList>
    </citation>
    <scope>NUCLEOTIDE SEQUENCE [LARGE SCALE GENOMIC DNA]</scope>
    <source>
        <strain evidence="6 7">NCIMB702410</strain>
    </source>
</reference>
<proteinExistence type="inferred from homology"/>
<evidence type="ECO:0000313" key="7">
    <source>
        <dbReference type="Proteomes" id="UP000238358"/>
    </source>
</evidence>
<dbReference type="NCBIfam" id="TIGR01730">
    <property type="entry name" value="RND_mfp"/>
    <property type="match status" value="1"/>
</dbReference>
<gene>
    <name evidence="6" type="ORF">C6Y28_04810</name>
</gene>
<dbReference type="InterPro" id="IPR058626">
    <property type="entry name" value="MdtA-like_b-barrel"/>
</dbReference>
<dbReference type="Pfam" id="PF25917">
    <property type="entry name" value="BSH_RND"/>
    <property type="match status" value="1"/>
</dbReference>
<dbReference type="AlphaFoldDB" id="A0A269TF56"/>
<name>A0A269TF56_MEGEL</name>
<dbReference type="GO" id="GO:0015562">
    <property type="term" value="F:efflux transmembrane transporter activity"/>
    <property type="evidence" value="ECO:0007669"/>
    <property type="project" value="TreeGrafter"/>
</dbReference>
<evidence type="ECO:0000256" key="1">
    <source>
        <dbReference type="ARBA" id="ARBA00004236"/>
    </source>
</evidence>
<dbReference type="OrthoDB" id="9806939at2"/>
<dbReference type="PANTHER" id="PTHR30469">
    <property type="entry name" value="MULTIDRUG RESISTANCE PROTEIN MDTA"/>
    <property type="match status" value="1"/>
</dbReference>
<dbReference type="EMBL" id="CP027569">
    <property type="protein sequence ID" value="AVO26977.1"/>
    <property type="molecule type" value="Genomic_DNA"/>
</dbReference>
<comment type="similarity">
    <text evidence="2">Belongs to the membrane fusion protein (MFP) (TC 8.A.1) family.</text>
</comment>
<dbReference type="GeneID" id="97491420"/>
<feature type="domain" description="Multidrug resistance protein MdtA-like beta-barrel" evidence="4">
    <location>
        <begin position="241"/>
        <end position="315"/>
    </location>
</feature>
<evidence type="ECO:0000259" key="4">
    <source>
        <dbReference type="Pfam" id="PF25944"/>
    </source>
</evidence>
<dbReference type="InterPro" id="IPR006143">
    <property type="entry name" value="RND_pump_MFP"/>
</dbReference>
<dbReference type="PANTHER" id="PTHR30469:SF36">
    <property type="entry name" value="BLL3903 PROTEIN"/>
    <property type="match status" value="1"/>
</dbReference>
<feature type="domain" description="YknX-like C-terminal permuted SH3-like" evidence="5">
    <location>
        <begin position="323"/>
        <end position="390"/>
    </location>
</feature>
<feature type="domain" description="Multidrug resistance protein MdtA-like barrel-sandwich hybrid" evidence="3">
    <location>
        <begin position="56"/>
        <end position="216"/>
    </location>
</feature>
<dbReference type="Gene3D" id="2.40.420.20">
    <property type="match status" value="1"/>
</dbReference>
<dbReference type="GO" id="GO:1990281">
    <property type="term" value="C:efflux pump complex"/>
    <property type="evidence" value="ECO:0007669"/>
    <property type="project" value="TreeGrafter"/>
</dbReference>
<dbReference type="Pfam" id="PF25989">
    <property type="entry name" value="YknX_C"/>
    <property type="match status" value="1"/>
</dbReference>
<dbReference type="Gene3D" id="1.10.287.470">
    <property type="entry name" value="Helix hairpin bin"/>
    <property type="match status" value="1"/>
</dbReference>
<dbReference type="InterPro" id="IPR058625">
    <property type="entry name" value="MdtA-like_BSH"/>
</dbReference>
<evidence type="ECO:0000259" key="5">
    <source>
        <dbReference type="Pfam" id="PF25989"/>
    </source>
</evidence>